<feature type="transmembrane region" description="Helical" evidence="1">
    <location>
        <begin position="20"/>
        <end position="48"/>
    </location>
</feature>
<dbReference type="Proteomes" id="UP000035681">
    <property type="component" value="Unplaced"/>
</dbReference>
<dbReference type="WBParaSite" id="TCONS_00007802.p1">
    <property type="protein sequence ID" value="TCONS_00007802.p1"/>
    <property type="gene ID" value="XLOC_005813"/>
</dbReference>
<keyword evidence="1" id="KW-0812">Transmembrane</keyword>
<dbReference type="WBParaSite" id="SSTP_0001106100.1">
    <property type="protein sequence ID" value="SSTP_0001106100.1"/>
    <property type="gene ID" value="SSTP_0001106100"/>
</dbReference>
<feature type="transmembrane region" description="Helical" evidence="1">
    <location>
        <begin position="103"/>
        <end position="125"/>
    </location>
</feature>
<proteinExistence type="predicted"/>
<dbReference type="InterPro" id="IPR019426">
    <property type="entry name" value="7TM_GPCR_serpentine_rcpt_Srv"/>
</dbReference>
<accession>A0A0K0ENM4</accession>
<dbReference type="AlphaFoldDB" id="A0A0K0ENM4"/>
<evidence type="ECO:0000313" key="4">
    <source>
        <dbReference type="WBParaSite" id="TCONS_00007802.p1"/>
    </source>
</evidence>
<evidence type="ECO:0000256" key="1">
    <source>
        <dbReference type="SAM" id="Phobius"/>
    </source>
</evidence>
<keyword evidence="2" id="KW-1185">Reference proteome</keyword>
<protein>
    <submittedName>
        <fullName evidence="4">G-protein coupled receptors family 1 profile domain-containing protein</fullName>
    </submittedName>
</protein>
<organism evidence="3">
    <name type="scientific">Strongyloides stercoralis</name>
    <name type="common">Threadworm</name>
    <dbReference type="NCBI Taxonomy" id="6248"/>
    <lineage>
        <taxon>Eukaryota</taxon>
        <taxon>Metazoa</taxon>
        <taxon>Ecdysozoa</taxon>
        <taxon>Nematoda</taxon>
        <taxon>Chromadorea</taxon>
        <taxon>Rhabditida</taxon>
        <taxon>Tylenchina</taxon>
        <taxon>Panagrolaimomorpha</taxon>
        <taxon>Strongyloidoidea</taxon>
        <taxon>Strongyloididae</taxon>
        <taxon>Strongyloides</taxon>
    </lineage>
</organism>
<keyword evidence="1" id="KW-1133">Transmembrane helix</keyword>
<evidence type="ECO:0000313" key="2">
    <source>
        <dbReference type="Proteomes" id="UP000035681"/>
    </source>
</evidence>
<name>A0A0K0ENM4_STRER</name>
<evidence type="ECO:0000313" key="3">
    <source>
        <dbReference type="WBParaSite" id="SSTP_0001106100.1"/>
    </source>
</evidence>
<keyword evidence="1" id="KW-0472">Membrane</keyword>
<reference evidence="3" key="1">
    <citation type="submission" date="2015-08" db="UniProtKB">
        <authorList>
            <consortium name="WormBaseParasite"/>
        </authorList>
    </citation>
    <scope>IDENTIFICATION</scope>
</reference>
<feature type="transmembrane region" description="Helical" evidence="1">
    <location>
        <begin position="60"/>
        <end position="83"/>
    </location>
</feature>
<sequence>MTDELLFHKIINVLPFLNLHISLINIIINIIVSIIGYGSHVLVIISIFKLRKTSQTFREPFFTIMIILSFIEMIGHFTQYTLLHFFRFDPLIEYFLQNSPPPILFTIIFDILGCSFVAQGCYYLLIAIMRYIAITFTTEACIVSL</sequence>
<dbReference type="Pfam" id="PF10323">
    <property type="entry name" value="7TM_GPCR_Srv"/>
    <property type="match status" value="1"/>
</dbReference>